<organism evidence="1 2">
    <name type="scientific">Paenibacillus contaminans</name>
    <dbReference type="NCBI Taxonomy" id="450362"/>
    <lineage>
        <taxon>Bacteria</taxon>
        <taxon>Bacillati</taxon>
        <taxon>Bacillota</taxon>
        <taxon>Bacilli</taxon>
        <taxon>Bacillales</taxon>
        <taxon>Paenibacillaceae</taxon>
        <taxon>Paenibacillus</taxon>
    </lineage>
</organism>
<dbReference type="EMBL" id="QMFB01000015">
    <property type="protein sequence ID" value="RAV18857.1"/>
    <property type="molecule type" value="Genomic_DNA"/>
</dbReference>
<protein>
    <submittedName>
        <fullName evidence="1">Uncharacterized protein</fullName>
    </submittedName>
</protein>
<dbReference type="OrthoDB" id="2662517at2"/>
<sequence length="65" mass="7219">MKPQSYKVIKTDVGSGLFEGQTITPYFEDSNEIILPGLRADVHHHIRKGGAYITEHLEPIGGNNQ</sequence>
<name>A0A329MLU2_9BACL</name>
<comment type="caution">
    <text evidence="1">The sequence shown here is derived from an EMBL/GenBank/DDBJ whole genome shotgun (WGS) entry which is preliminary data.</text>
</comment>
<dbReference type="AlphaFoldDB" id="A0A329MLU2"/>
<reference evidence="1 2" key="1">
    <citation type="journal article" date="2009" name="Int. J. Syst. Evol. Microbiol.">
        <title>Paenibacillus contaminans sp. nov., isolated from a contaminated laboratory plate.</title>
        <authorList>
            <person name="Chou J.H."/>
            <person name="Lee J.H."/>
            <person name="Lin M.C."/>
            <person name="Chang P.S."/>
            <person name="Arun A.B."/>
            <person name="Young C.C."/>
            <person name="Chen W.M."/>
        </authorList>
    </citation>
    <scope>NUCLEOTIDE SEQUENCE [LARGE SCALE GENOMIC DNA]</scope>
    <source>
        <strain evidence="1 2">CKOBP-6</strain>
    </source>
</reference>
<dbReference type="RefSeq" id="WP_113033493.1">
    <property type="nucleotide sequence ID" value="NZ_QMFB01000015.1"/>
</dbReference>
<dbReference type="Proteomes" id="UP000250369">
    <property type="component" value="Unassembled WGS sequence"/>
</dbReference>
<evidence type="ECO:0000313" key="2">
    <source>
        <dbReference type="Proteomes" id="UP000250369"/>
    </source>
</evidence>
<gene>
    <name evidence="1" type="ORF">DQG23_24320</name>
</gene>
<keyword evidence="2" id="KW-1185">Reference proteome</keyword>
<accession>A0A329MLU2</accession>
<evidence type="ECO:0000313" key="1">
    <source>
        <dbReference type="EMBL" id="RAV18857.1"/>
    </source>
</evidence>
<proteinExistence type="predicted"/>